<feature type="region of interest" description="Disordered" evidence="1">
    <location>
        <begin position="198"/>
        <end position="217"/>
    </location>
</feature>
<name>A0A0B2V5K8_TOXCA</name>
<reference evidence="2 3" key="1">
    <citation type="submission" date="2014-11" db="EMBL/GenBank/DDBJ databases">
        <title>Genetic blueprint of the zoonotic pathogen Toxocara canis.</title>
        <authorList>
            <person name="Zhu X.-Q."/>
            <person name="Korhonen P.K."/>
            <person name="Cai H."/>
            <person name="Young N.D."/>
            <person name="Nejsum P."/>
            <person name="von Samson-Himmelstjerna G."/>
            <person name="Boag P.R."/>
            <person name="Tan P."/>
            <person name="Li Q."/>
            <person name="Min J."/>
            <person name="Yang Y."/>
            <person name="Wang X."/>
            <person name="Fang X."/>
            <person name="Hall R.S."/>
            <person name="Hofmann A."/>
            <person name="Sternberg P.W."/>
            <person name="Jex A.R."/>
            <person name="Gasser R.B."/>
        </authorList>
    </citation>
    <scope>NUCLEOTIDE SEQUENCE [LARGE SCALE GENOMIC DNA]</scope>
    <source>
        <strain evidence="2">PN_DK_2014</strain>
    </source>
</reference>
<dbReference type="Proteomes" id="UP000031036">
    <property type="component" value="Unassembled WGS sequence"/>
</dbReference>
<dbReference type="EMBL" id="JPKZ01002554">
    <property type="protein sequence ID" value="KHN76250.1"/>
    <property type="molecule type" value="Genomic_DNA"/>
</dbReference>
<organism evidence="2 3">
    <name type="scientific">Toxocara canis</name>
    <name type="common">Canine roundworm</name>
    <dbReference type="NCBI Taxonomy" id="6265"/>
    <lineage>
        <taxon>Eukaryota</taxon>
        <taxon>Metazoa</taxon>
        <taxon>Ecdysozoa</taxon>
        <taxon>Nematoda</taxon>
        <taxon>Chromadorea</taxon>
        <taxon>Rhabditida</taxon>
        <taxon>Spirurina</taxon>
        <taxon>Ascaridomorpha</taxon>
        <taxon>Ascaridoidea</taxon>
        <taxon>Toxocaridae</taxon>
        <taxon>Toxocara</taxon>
    </lineage>
</organism>
<feature type="compositionally biased region" description="Polar residues" evidence="1">
    <location>
        <begin position="202"/>
        <end position="217"/>
    </location>
</feature>
<keyword evidence="3" id="KW-1185">Reference proteome</keyword>
<evidence type="ECO:0000313" key="2">
    <source>
        <dbReference type="EMBL" id="KHN76250.1"/>
    </source>
</evidence>
<feature type="non-terminal residue" evidence="2">
    <location>
        <position position="1"/>
    </location>
</feature>
<evidence type="ECO:0000313" key="3">
    <source>
        <dbReference type="Proteomes" id="UP000031036"/>
    </source>
</evidence>
<proteinExistence type="predicted"/>
<comment type="caution">
    <text evidence="2">The sequence shown here is derived from an EMBL/GenBank/DDBJ whole genome shotgun (WGS) entry which is preliminary data.</text>
</comment>
<feature type="non-terminal residue" evidence="2">
    <location>
        <position position="217"/>
    </location>
</feature>
<dbReference type="AlphaFoldDB" id="A0A0B2V5K8"/>
<accession>A0A0B2V5K8</accession>
<sequence length="217" mass="23866">GSSFRFFFSANFSIKRKKIAGFLAKRERRLATAPSKRRLFTGSRKRSALLVHIGYSLDKIRRRTTSLAGCFLSVQSSQCCQLRISDARCAHTILKPSGSRHQQRRPACRCNPLGISVSVFVHPSTTMVPPCCFSQVVCATNRNHQQLENGACAVLRILKFDYVAFDIANSSAMTVSLWLPPLPLSISKTEMGCGMTGRANMENGSVAPSTTNPSHDP</sequence>
<protein>
    <submittedName>
        <fullName evidence="2">Uncharacterized protein</fullName>
    </submittedName>
</protein>
<gene>
    <name evidence="2" type="ORF">Tcan_01690</name>
</gene>
<evidence type="ECO:0000256" key="1">
    <source>
        <dbReference type="SAM" id="MobiDB-lite"/>
    </source>
</evidence>